<protein>
    <submittedName>
        <fullName evidence="4">Uncharacterized protein</fullName>
    </submittedName>
</protein>
<keyword evidence="2" id="KW-1133">Transmembrane helix</keyword>
<feature type="transmembrane region" description="Helical" evidence="2">
    <location>
        <begin position="14"/>
        <end position="34"/>
    </location>
</feature>
<dbReference type="WBParaSite" id="sdigi.contig106.g4443.t1">
    <property type="protein sequence ID" value="sdigi.contig106.g4443.t1"/>
    <property type="gene ID" value="sdigi.contig106.g4443"/>
</dbReference>
<evidence type="ECO:0000256" key="2">
    <source>
        <dbReference type="SAM" id="Phobius"/>
    </source>
</evidence>
<proteinExistence type="predicted"/>
<accession>A0A915PCA0</accession>
<organism evidence="3 4">
    <name type="scientific">Setaria digitata</name>
    <dbReference type="NCBI Taxonomy" id="48799"/>
    <lineage>
        <taxon>Eukaryota</taxon>
        <taxon>Metazoa</taxon>
        <taxon>Ecdysozoa</taxon>
        <taxon>Nematoda</taxon>
        <taxon>Chromadorea</taxon>
        <taxon>Rhabditida</taxon>
        <taxon>Spirurina</taxon>
        <taxon>Spiruromorpha</taxon>
        <taxon>Filarioidea</taxon>
        <taxon>Setariidae</taxon>
        <taxon>Setaria</taxon>
    </lineage>
</organism>
<feature type="region of interest" description="Disordered" evidence="1">
    <location>
        <begin position="86"/>
        <end position="114"/>
    </location>
</feature>
<evidence type="ECO:0000313" key="3">
    <source>
        <dbReference type="Proteomes" id="UP000887581"/>
    </source>
</evidence>
<dbReference type="AlphaFoldDB" id="A0A915PCA0"/>
<keyword evidence="2" id="KW-0472">Membrane</keyword>
<sequence length="114" mass="13284">MFISFSGRKTIMDIALSVLWFLTAVVYVFGWYVHGRTYKFFKTRWLGYDDGDLAFAAKLQDKGLPVITYNMLEYFTSMNLEHESIRQHYKESSTPKTEKKNKPTKSDQAKSVHG</sequence>
<keyword evidence="3" id="KW-1185">Reference proteome</keyword>
<reference evidence="4" key="1">
    <citation type="submission" date="2022-11" db="UniProtKB">
        <authorList>
            <consortium name="WormBaseParasite"/>
        </authorList>
    </citation>
    <scope>IDENTIFICATION</scope>
</reference>
<evidence type="ECO:0000313" key="4">
    <source>
        <dbReference type="WBParaSite" id="sdigi.contig106.g4443.t1"/>
    </source>
</evidence>
<evidence type="ECO:0000256" key="1">
    <source>
        <dbReference type="SAM" id="MobiDB-lite"/>
    </source>
</evidence>
<name>A0A915PCA0_9BILA</name>
<keyword evidence="2" id="KW-0812">Transmembrane</keyword>
<dbReference type="Proteomes" id="UP000887581">
    <property type="component" value="Unplaced"/>
</dbReference>